<dbReference type="SUPFAM" id="SSF51735">
    <property type="entry name" value="NAD(P)-binding Rossmann-fold domains"/>
    <property type="match status" value="1"/>
</dbReference>
<dbReference type="InterPro" id="IPR047122">
    <property type="entry name" value="Trans-enoyl_RdTase-like"/>
</dbReference>
<dbReference type="Proteomes" id="UP001218218">
    <property type="component" value="Unassembled WGS sequence"/>
</dbReference>
<keyword evidence="2" id="KW-1185">Reference proteome</keyword>
<name>A0AAD6ZLX8_9AGAR</name>
<evidence type="ECO:0000313" key="2">
    <source>
        <dbReference type="Proteomes" id="UP001218218"/>
    </source>
</evidence>
<sequence length="209" mass="22278">MQREDILDPRDSNVTSDNFPHLSTAFPAPSSAPNHTISILVYGAGSTTGQYTLHAAGHTNVLATASLKHHAFLRTLGATLTADVARAVGGDGKVALALNAITMEGTLVRIAEVLSAQGTLTLLLPIKAGEAPMHWEVLAERNPFPARARQLDAQDPPGAPRVGAHPAEWVRLLDQGTFKERVATGLDLLRNNRIRGEKVVVTVDFTGND</sequence>
<protein>
    <submittedName>
        <fullName evidence="1">Uncharacterized protein</fullName>
    </submittedName>
</protein>
<accession>A0AAD6ZLX8</accession>
<dbReference type="AlphaFoldDB" id="A0AAD6ZLX8"/>
<dbReference type="PANTHER" id="PTHR45348">
    <property type="entry name" value="HYPOTHETICAL OXIDOREDUCTASE (EUROFUNG)"/>
    <property type="match status" value="1"/>
</dbReference>
<dbReference type="InterPro" id="IPR036291">
    <property type="entry name" value="NAD(P)-bd_dom_sf"/>
</dbReference>
<reference evidence="1" key="1">
    <citation type="submission" date="2023-03" db="EMBL/GenBank/DDBJ databases">
        <title>Massive genome expansion in bonnet fungi (Mycena s.s.) driven by repeated elements and novel gene families across ecological guilds.</title>
        <authorList>
            <consortium name="Lawrence Berkeley National Laboratory"/>
            <person name="Harder C.B."/>
            <person name="Miyauchi S."/>
            <person name="Viragh M."/>
            <person name="Kuo A."/>
            <person name="Thoen E."/>
            <person name="Andreopoulos B."/>
            <person name="Lu D."/>
            <person name="Skrede I."/>
            <person name="Drula E."/>
            <person name="Henrissat B."/>
            <person name="Morin E."/>
            <person name="Kohler A."/>
            <person name="Barry K."/>
            <person name="LaButti K."/>
            <person name="Morin E."/>
            <person name="Salamov A."/>
            <person name="Lipzen A."/>
            <person name="Mereny Z."/>
            <person name="Hegedus B."/>
            <person name="Baldrian P."/>
            <person name="Stursova M."/>
            <person name="Weitz H."/>
            <person name="Taylor A."/>
            <person name="Grigoriev I.V."/>
            <person name="Nagy L.G."/>
            <person name="Martin F."/>
            <person name="Kauserud H."/>
        </authorList>
    </citation>
    <scope>NUCLEOTIDE SEQUENCE</scope>
    <source>
        <strain evidence="1">CBHHK002</strain>
    </source>
</reference>
<dbReference type="Gene3D" id="3.90.180.10">
    <property type="entry name" value="Medium-chain alcohol dehydrogenases, catalytic domain"/>
    <property type="match status" value="1"/>
</dbReference>
<gene>
    <name evidence="1" type="ORF">DFH08DRAFT_816502</name>
</gene>
<dbReference type="GO" id="GO:0016651">
    <property type="term" value="F:oxidoreductase activity, acting on NAD(P)H"/>
    <property type="evidence" value="ECO:0007669"/>
    <property type="project" value="InterPro"/>
</dbReference>
<organism evidence="1 2">
    <name type="scientific">Mycena albidolilacea</name>
    <dbReference type="NCBI Taxonomy" id="1033008"/>
    <lineage>
        <taxon>Eukaryota</taxon>
        <taxon>Fungi</taxon>
        <taxon>Dikarya</taxon>
        <taxon>Basidiomycota</taxon>
        <taxon>Agaricomycotina</taxon>
        <taxon>Agaricomycetes</taxon>
        <taxon>Agaricomycetidae</taxon>
        <taxon>Agaricales</taxon>
        <taxon>Marasmiineae</taxon>
        <taxon>Mycenaceae</taxon>
        <taxon>Mycena</taxon>
    </lineage>
</organism>
<dbReference type="EMBL" id="JARIHO010000041">
    <property type="protein sequence ID" value="KAJ7327671.1"/>
    <property type="molecule type" value="Genomic_DNA"/>
</dbReference>
<proteinExistence type="predicted"/>
<evidence type="ECO:0000313" key="1">
    <source>
        <dbReference type="EMBL" id="KAJ7327671.1"/>
    </source>
</evidence>
<comment type="caution">
    <text evidence="1">The sequence shown here is derived from an EMBL/GenBank/DDBJ whole genome shotgun (WGS) entry which is preliminary data.</text>
</comment>
<dbReference type="Gene3D" id="3.40.50.720">
    <property type="entry name" value="NAD(P)-binding Rossmann-like Domain"/>
    <property type="match status" value="1"/>
</dbReference>